<organism evidence="1 2">
    <name type="scientific">Fructobacillus papyriferae</name>
    <dbReference type="NCBI Taxonomy" id="2713171"/>
    <lineage>
        <taxon>Bacteria</taxon>
        <taxon>Bacillati</taxon>
        <taxon>Bacillota</taxon>
        <taxon>Bacilli</taxon>
        <taxon>Lactobacillales</taxon>
        <taxon>Lactobacillaceae</taxon>
        <taxon>Fructobacillus</taxon>
    </lineage>
</organism>
<dbReference type="RefSeq" id="WP_213819612.1">
    <property type="nucleotide sequence ID" value="NZ_JAAMFI010000001.1"/>
</dbReference>
<proteinExistence type="predicted"/>
<reference evidence="1 2" key="1">
    <citation type="submission" date="2020-02" db="EMBL/GenBank/DDBJ databases">
        <title>Fructobacillus sp. isolated from paper mulberry of Taiwan.</title>
        <authorList>
            <person name="Lin S.-T."/>
        </authorList>
    </citation>
    <scope>NUCLEOTIDE SEQUENCE [LARGE SCALE GENOMIC DNA]</scope>
    <source>
        <strain evidence="1 2">M1-10</strain>
    </source>
</reference>
<name>A0ABS5QPD5_9LACO</name>
<dbReference type="GeneID" id="89538266"/>
<accession>A0ABS5QPD5</accession>
<evidence type="ECO:0008006" key="3">
    <source>
        <dbReference type="Google" id="ProtNLM"/>
    </source>
</evidence>
<comment type="caution">
    <text evidence="1">The sequence shown here is derived from an EMBL/GenBank/DDBJ whole genome shotgun (WGS) entry which is preliminary data.</text>
</comment>
<sequence>MISFKSKYSWSIEEICKNVGFSRQTFEAHWRNHKWFPKPYFKSGNLVLYRGTKIEEFVERIEKHGGV</sequence>
<evidence type="ECO:0000313" key="2">
    <source>
        <dbReference type="Proteomes" id="UP001519418"/>
    </source>
</evidence>
<evidence type="ECO:0000313" key="1">
    <source>
        <dbReference type="EMBL" id="MBS9335029.1"/>
    </source>
</evidence>
<gene>
    <name evidence="1" type="ORF">G6R27_03105</name>
</gene>
<dbReference type="EMBL" id="JAAMFI010000001">
    <property type="protein sequence ID" value="MBS9335029.1"/>
    <property type="molecule type" value="Genomic_DNA"/>
</dbReference>
<dbReference type="Proteomes" id="UP001519418">
    <property type="component" value="Unassembled WGS sequence"/>
</dbReference>
<keyword evidence="2" id="KW-1185">Reference proteome</keyword>
<protein>
    <recommendedName>
        <fullName evidence="3">Helix-turn-helix domain-containing protein</fullName>
    </recommendedName>
</protein>